<evidence type="ECO:0000313" key="3">
    <source>
        <dbReference type="Proteomes" id="UP000199045"/>
    </source>
</evidence>
<evidence type="ECO:0000313" key="2">
    <source>
        <dbReference type="EMBL" id="SDG01955.1"/>
    </source>
</evidence>
<proteinExistence type="predicted"/>
<dbReference type="RefSeq" id="WP_089832545.1">
    <property type="nucleotide sequence ID" value="NZ_FNBN01000003.1"/>
</dbReference>
<reference evidence="2 3" key="1">
    <citation type="submission" date="2016-10" db="EMBL/GenBank/DDBJ databases">
        <authorList>
            <person name="de Groot N.N."/>
        </authorList>
    </citation>
    <scope>NUCLEOTIDE SEQUENCE [LARGE SCALE GENOMIC DNA]</scope>
    <source>
        <strain evidence="2 3">DSM 527</strain>
    </source>
</reference>
<protein>
    <submittedName>
        <fullName evidence="2">Uncharacterized protein</fullName>
    </submittedName>
</protein>
<dbReference type="AlphaFoldDB" id="A0A1G7QTX0"/>
<dbReference type="EMBL" id="FNBN01000003">
    <property type="protein sequence ID" value="SDG01955.1"/>
    <property type="molecule type" value="Genomic_DNA"/>
</dbReference>
<sequence>MAQNFNILTQGLSGHVGDLIYYERNGKQFCRKMPQYGPDSMSAASKQSSREFAKASKAAKSIRAALNGIWQPAKDETTVYRLNKAVYAALREDTQPRGKRVFSPAALHQHLKDFRYNKKAVMTIGGIDTVRQENGSIEIKLPKNWQHWLKPPKDARYIQLQAVALDMDLEQHTCLGSTTAASCVPLGEKQHTLLLPAKPVRVTATIVLLQIRFLHTNAGIQPAGTTSSEQAFVTAVLAPVLPLMEKTKGPVKTSRIAKRSRSAAEMLDSKPQEKTMPSHKEQTKFAIRERFIQGGLIPLPDIPEG</sequence>
<feature type="compositionally biased region" description="Basic and acidic residues" evidence="1">
    <location>
        <begin position="267"/>
        <end position="281"/>
    </location>
</feature>
<name>A0A1G7QTX0_CHIFI</name>
<dbReference type="OrthoDB" id="638636at2"/>
<evidence type="ECO:0000256" key="1">
    <source>
        <dbReference type="SAM" id="MobiDB-lite"/>
    </source>
</evidence>
<gene>
    <name evidence="2" type="ORF">SAMN04488121_103192</name>
</gene>
<accession>A0A1G7QTX0</accession>
<dbReference type="Proteomes" id="UP000199045">
    <property type="component" value="Unassembled WGS sequence"/>
</dbReference>
<feature type="region of interest" description="Disordered" evidence="1">
    <location>
        <begin position="256"/>
        <end position="281"/>
    </location>
</feature>
<organism evidence="2 3">
    <name type="scientific">Chitinophaga filiformis</name>
    <name type="common">Myxococcus filiformis</name>
    <name type="synonym">Flexibacter filiformis</name>
    <dbReference type="NCBI Taxonomy" id="104663"/>
    <lineage>
        <taxon>Bacteria</taxon>
        <taxon>Pseudomonadati</taxon>
        <taxon>Bacteroidota</taxon>
        <taxon>Chitinophagia</taxon>
        <taxon>Chitinophagales</taxon>
        <taxon>Chitinophagaceae</taxon>
        <taxon>Chitinophaga</taxon>
    </lineage>
</organism>